<protein>
    <submittedName>
        <fullName evidence="2">Uncharacterized protein</fullName>
    </submittedName>
</protein>
<proteinExistence type="predicted"/>
<feature type="region of interest" description="Disordered" evidence="1">
    <location>
        <begin position="232"/>
        <end position="269"/>
    </location>
</feature>
<dbReference type="EMBL" id="MU858201">
    <property type="protein sequence ID" value="KAK4209567.1"/>
    <property type="molecule type" value="Genomic_DNA"/>
</dbReference>
<dbReference type="Proteomes" id="UP001301769">
    <property type="component" value="Unassembled WGS sequence"/>
</dbReference>
<name>A0AAN6Y3P8_9PEZI</name>
<feature type="compositionally biased region" description="Polar residues" evidence="1">
    <location>
        <begin position="42"/>
        <end position="53"/>
    </location>
</feature>
<feature type="region of interest" description="Disordered" evidence="1">
    <location>
        <begin position="36"/>
        <end position="56"/>
    </location>
</feature>
<evidence type="ECO:0000313" key="2">
    <source>
        <dbReference type="EMBL" id="KAK4209567.1"/>
    </source>
</evidence>
<sequence>MAPSGASICSVVDCVATKLDYSDVNYCLGHYRGGGSGRPKTSFPNAGTDTQRTPFKDDDFETHEAVEEKESLAGLDTASTALVVYNGKDRFKGLACRSSYWSCSEPATGDSPYCRLHKCWRPGCHAQRLFEAKLQKWSQGCGNHSCRYKACLGIREKGSDYCAAHIQPCKVYNCPRRAHATGPWCNFHRLCRTPDCANKRMSYSGYCSLHGCTESPGCIDSKAACTKHISQQSTTAPKNYPTHPPSQPRRQATRQHTHARQPAYPMPYY</sequence>
<comment type="caution">
    <text evidence="2">The sequence shown here is derived from an EMBL/GenBank/DDBJ whole genome shotgun (WGS) entry which is preliminary data.</text>
</comment>
<dbReference type="AlphaFoldDB" id="A0AAN6Y3P8"/>
<evidence type="ECO:0000313" key="3">
    <source>
        <dbReference type="Proteomes" id="UP001301769"/>
    </source>
</evidence>
<reference evidence="2" key="2">
    <citation type="submission" date="2023-05" db="EMBL/GenBank/DDBJ databases">
        <authorList>
            <consortium name="Lawrence Berkeley National Laboratory"/>
            <person name="Steindorff A."/>
            <person name="Hensen N."/>
            <person name="Bonometti L."/>
            <person name="Westerberg I."/>
            <person name="Brannstrom I.O."/>
            <person name="Guillou S."/>
            <person name="Cros-Aarteil S."/>
            <person name="Calhoun S."/>
            <person name="Haridas S."/>
            <person name="Kuo A."/>
            <person name="Mondo S."/>
            <person name="Pangilinan J."/>
            <person name="Riley R."/>
            <person name="Labutti K."/>
            <person name="Andreopoulos B."/>
            <person name="Lipzen A."/>
            <person name="Chen C."/>
            <person name="Yanf M."/>
            <person name="Daum C."/>
            <person name="Ng V."/>
            <person name="Clum A."/>
            <person name="Ohm R."/>
            <person name="Martin F."/>
            <person name="Silar P."/>
            <person name="Natvig D."/>
            <person name="Lalanne C."/>
            <person name="Gautier V."/>
            <person name="Ament-Velasquez S.L."/>
            <person name="Kruys A."/>
            <person name="Hutchinson M.I."/>
            <person name="Powell A.J."/>
            <person name="Barry K."/>
            <person name="Miller A.N."/>
            <person name="Grigoriev I.V."/>
            <person name="Debuchy R."/>
            <person name="Gladieux P."/>
            <person name="Thoren M.H."/>
            <person name="Johannesson H."/>
        </authorList>
    </citation>
    <scope>NUCLEOTIDE SEQUENCE</scope>
    <source>
        <strain evidence="2">PSN293</strain>
    </source>
</reference>
<organism evidence="2 3">
    <name type="scientific">Rhypophila decipiens</name>
    <dbReference type="NCBI Taxonomy" id="261697"/>
    <lineage>
        <taxon>Eukaryota</taxon>
        <taxon>Fungi</taxon>
        <taxon>Dikarya</taxon>
        <taxon>Ascomycota</taxon>
        <taxon>Pezizomycotina</taxon>
        <taxon>Sordariomycetes</taxon>
        <taxon>Sordariomycetidae</taxon>
        <taxon>Sordariales</taxon>
        <taxon>Naviculisporaceae</taxon>
        <taxon>Rhypophila</taxon>
    </lineage>
</organism>
<evidence type="ECO:0000256" key="1">
    <source>
        <dbReference type="SAM" id="MobiDB-lite"/>
    </source>
</evidence>
<keyword evidence="3" id="KW-1185">Reference proteome</keyword>
<gene>
    <name evidence="2" type="ORF">QBC37DRAFT_50562</name>
</gene>
<accession>A0AAN6Y3P8</accession>
<reference evidence="2" key="1">
    <citation type="journal article" date="2023" name="Mol. Phylogenet. Evol.">
        <title>Genome-scale phylogeny and comparative genomics of the fungal order Sordariales.</title>
        <authorList>
            <person name="Hensen N."/>
            <person name="Bonometti L."/>
            <person name="Westerberg I."/>
            <person name="Brannstrom I.O."/>
            <person name="Guillou S."/>
            <person name="Cros-Aarteil S."/>
            <person name="Calhoun S."/>
            <person name="Haridas S."/>
            <person name="Kuo A."/>
            <person name="Mondo S."/>
            <person name="Pangilinan J."/>
            <person name="Riley R."/>
            <person name="LaButti K."/>
            <person name="Andreopoulos B."/>
            <person name="Lipzen A."/>
            <person name="Chen C."/>
            <person name="Yan M."/>
            <person name="Daum C."/>
            <person name="Ng V."/>
            <person name="Clum A."/>
            <person name="Steindorff A."/>
            <person name="Ohm R.A."/>
            <person name="Martin F."/>
            <person name="Silar P."/>
            <person name="Natvig D.O."/>
            <person name="Lalanne C."/>
            <person name="Gautier V."/>
            <person name="Ament-Velasquez S.L."/>
            <person name="Kruys A."/>
            <person name="Hutchinson M.I."/>
            <person name="Powell A.J."/>
            <person name="Barry K."/>
            <person name="Miller A.N."/>
            <person name="Grigoriev I.V."/>
            <person name="Debuchy R."/>
            <person name="Gladieux P."/>
            <person name="Hiltunen Thoren M."/>
            <person name="Johannesson H."/>
        </authorList>
    </citation>
    <scope>NUCLEOTIDE SEQUENCE</scope>
    <source>
        <strain evidence="2">PSN293</strain>
    </source>
</reference>